<accession>A0A2V1D0U7</accession>
<feature type="coiled-coil region" evidence="3">
    <location>
        <begin position="446"/>
        <end position="473"/>
    </location>
</feature>
<dbReference type="PROSITE" id="PS50088">
    <property type="entry name" value="ANK_REPEAT"/>
    <property type="match status" value="1"/>
</dbReference>
<evidence type="ECO:0000313" key="7">
    <source>
        <dbReference type="Proteomes" id="UP000244855"/>
    </source>
</evidence>
<dbReference type="InterPro" id="IPR036770">
    <property type="entry name" value="Ankyrin_rpt-contain_sf"/>
</dbReference>
<name>A0A2V1D0U7_9PLEO</name>
<dbReference type="OrthoDB" id="195446at2759"/>
<dbReference type="PROSITE" id="PS50297">
    <property type="entry name" value="ANK_REP_REGION"/>
    <property type="match status" value="1"/>
</dbReference>
<protein>
    <submittedName>
        <fullName evidence="6">Ankyrin</fullName>
    </submittedName>
</protein>
<reference evidence="6 7" key="1">
    <citation type="journal article" date="2018" name="Sci. Rep.">
        <title>Comparative genomics provides insights into the lifestyle and reveals functional heterogeneity of dark septate endophytic fungi.</title>
        <authorList>
            <person name="Knapp D.G."/>
            <person name="Nemeth J.B."/>
            <person name="Barry K."/>
            <person name="Hainaut M."/>
            <person name="Henrissat B."/>
            <person name="Johnson J."/>
            <person name="Kuo A."/>
            <person name="Lim J.H.P."/>
            <person name="Lipzen A."/>
            <person name="Nolan M."/>
            <person name="Ohm R.A."/>
            <person name="Tamas L."/>
            <person name="Grigoriev I.V."/>
            <person name="Spatafora J.W."/>
            <person name="Nagy L.G."/>
            <person name="Kovacs G.M."/>
        </authorList>
    </citation>
    <scope>NUCLEOTIDE SEQUENCE [LARGE SCALE GENOMIC DNA]</scope>
    <source>
        <strain evidence="6 7">DSE2036</strain>
    </source>
</reference>
<dbReference type="STRING" id="97972.A0A2V1D0U7"/>
<evidence type="ECO:0000259" key="5">
    <source>
        <dbReference type="Pfam" id="PF24883"/>
    </source>
</evidence>
<dbReference type="InterPro" id="IPR002110">
    <property type="entry name" value="Ankyrin_rpt"/>
</dbReference>
<dbReference type="SUPFAM" id="SSF48403">
    <property type="entry name" value="Ankyrin repeat"/>
    <property type="match status" value="1"/>
</dbReference>
<feature type="repeat" description="ANK" evidence="2">
    <location>
        <begin position="673"/>
        <end position="705"/>
    </location>
</feature>
<evidence type="ECO:0000313" key="6">
    <source>
        <dbReference type="EMBL" id="PVH91677.1"/>
    </source>
</evidence>
<dbReference type="Proteomes" id="UP000244855">
    <property type="component" value="Unassembled WGS sequence"/>
</dbReference>
<gene>
    <name evidence="6" type="ORF">DM02DRAFT_677949</name>
</gene>
<evidence type="ECO:0000256" key="2">
    <source>
        <dbReference type="PROSITE-ProRule" id="PRU00023"/>
    </source>
</evidence>
<dbReference type="Gene3D" id="3.40.50.300">
    <property type="entry name" value="P-loop containing nucleotide triphosphate hydrolases"/>
    <property type="match status" value="1"/>
</dbReference>
<evidence type="ECO:0000256" key="3">
    <source>
        <dbReference type="SAM" id="Coils"/>
    </source>
</evidence>
<organism evidence="6 7">
    <name type="scientific">Periconia macrospinosa</name>
    <dbReference type="NCBI Taxonomy" id="97972"/>
    <lineage>
        <taxon>Eukaryota</taxon>
        <taxon>Fungi</taxon>
        <taxon>Dikarya</taxon>
        <taxon>Ascomycota</taxon>
        <taxon>Pezizomycotina</taxon>
        <taxon>Dothideomycetes</taxon>
        <taxon>Pleosporomycetidae</taxon>
        <taxon>Pleosporales</taxon>
        <taxon>Massarineae</taxon>
        <taxon>Periconiaceae</taxon>
        <taxon>Periconia</taxon>
    </lineage>
</organism>
<evidence type="ECO:0000259" key="4">
    <source>
        <dbReference type="Pfam" id="PF22939"/>
    </source>
</evidence>
<dbReference type="PANTHER" id="PTHR10039:SF15">
    <property type="entry name" value="NACHT DOMAIN-CONTAINING PROTEIN"/>
    <property type="match status" value="1"/>
</dbReference>
<dbReference type="EMBL" id="KZ805802">
    <property type="protein sequence ID" value="PVH91677.1"/>
    <property type="molecule type" value="Genomic_DNA"/>
</dbReference>
<dbReference type="InterPro" id="IPR027417">
    <property type="entry name" value="P-loop_NTPase"/>
</dbReference>
<proteinExistence type="predicted"/>
<feature type="domain" description="Nephrocystin 3-like N-terminal" evidence="5">
    <location>
        <begin position="190"/>
        <end position="356"/>
    </location>
</feature>
<dbReference type="Pfam" id="PF22939">
    <property type="entry name" value="WHD_GPIID"/>
    <property type="match status" value="1"/>
</dbReference>
<dbReference type="Gene3D" id="1.25.40.20">
    <property type="entry name" value="Ankyrin repeat-containing domain"/>
    <property type="match status" value="2"/>
</dbReference>
<dbReference type="AlphaFoldDB" id="A0A2V1D0U7"/>
<keyword evidence="2" id="KW-0040">ANK repeat</keyword>
<feature type="domain" description="GPI inositol-deacylase winged helix" evidence="4">
    <location>
        <begin position="465"/>
        <end position="544"/>
    </location>
</feature>
<dbReference type="InterPro" id="IPR054471">
    <property type="entry name" value="GPIID_WHD"/>
</dbReference>
<keyword evidence="7" id="KW-1185">Reference proteome</keyword>
<keyword evidence="3" id="KW-0175">Coiled coil</keyword>
<dbReference type="PANTHER" id="PTHR10039">
    <property type="entry name" value="AMELOGENIN"/>
    <property type="match status" value="1"/>
</dbReference>
<sequence length="1237" mass="142346">MSFGYSVGDVIKTVELAREVRKRFVDAPAQYKAIGSDVKNLSRVVEEIDDVLPHRKLSTHQEQQLRERRKDCEDVLEKLKDILDESVPLGSSKNAIKSGRMRVAWMRLRWDQKGIQELRDRLHLSIDGLNLFLQNLTSEKVYEIGKQIEKIDLREEEHEKERKRKRILDFFSTFDHTSSQQDIFRKRNPQTGEWILQSNEFSEFETGKMKTLLCHGMPGAGKTIISSIVVDHILQTCRKNQTIGACYFYFRYDSTREQTLEVVTGSLLRQLLEWKMDIPEEIGNWVEEHKKEQRTPNWRELMQCLHLAAKEFGEVFVVLDALDEYYAGEASRFFELFDGLRGWQEKASVRLFATTRINTEIISHFEPCLRNEIRAHDDDIRIYINSRMHELRKIKNNAELKAMVVKKIVEVTGGMFLLARLHMDSLKEPATLGSFKKLLCNLPKGAKRLNESYDEAMRRIDAQSEERQQLAYQIISWTAYTHRTFTTNELLDVLAVASDPQASDFDKDMRPDVEDIDSLCAGLVAVDTNARHVRLVHETTLEYFKDVNIIPNAHAEIMRVCLSILSYPKSLIDYDTLFRKRLENYSGITLSLFRYAAVFWSTHAREASGMQDEVLRFLLNPIAVSVCMRQRKSWPWTSNANGLGIHLAAYLGLEDFVRSLIQQGQAFDAIDGDGRTPLVYASMSGSAEVVHTLLSPHIQTALKEAQIEDGHFTDSLYWNTQKQILLEIYLALKEAVMGGHLPIVQKLIRVDGFEEFVRTKTHDELVINTQAHYSYTDPIYWAVSSNHPDIVEFFLETWVLWYDSSFPTWATKSLGRSLENGTDGVFTSIVGRRKRHRSIQKALCDLSNPTKDKTSLGLKLTKLLSGKKISKNWEMSISLLLENEFEEATGTELGLFFNILSSAHLEIIKQFSKRVIDHPAFQPSSPDFLRAVLASQEVEHGTQVLKFLFDTFVLDPCACLKESDIGYFDTLLERSIYNGAVSLFNQLLMTSGIMKDGPGKWIVLRAAMTAGYELEKHSPVVFLWNDPRRPHALSRQPGIKIVEDLLYGKYGMDLNIRDELGQTPLIWTVGIGFNYVAFLYARVHVDVNARDGRGLTALMHASWKFGSLFEELDINESAKKLYETPLFSLLQIPEIDIALTDNRGQTALWWAIHGLEELYLSDCSIHVLEMQMTGIERIRQRAYVICEEKAVQLATEKLNHHRNFQEYEDFPMGLRRVTMIRLYQKVLDVLLNRPIQY</sequence>
<dbReference type="SUPFAM" id="SSF52540">
    <property type="entry name" value="P-loop containing nucleoside triphosphate hydrolases"/>
    <property type="match status" value="1"/>
</dbReference>
<dbReference type="Pfam" id="PF12796">
    <property type="entry name" value="Ank_2"/>
    <property type="match status" value="1"/>
</dbReference>
<evidence type="ECO:0000256" key="1">
    <source>
        <dbReference type="ARBA" id="ARBA00022737"/>
    </source>
</evidence>
<keyword evidence="1" id="KW-0677">Repeat</keyword>
<dbReference type="Pfam" id="PF24883">
    <property type="entry name" value="NPHP3_N"/>
    <property type="match status" value="1"/>
</dbReference>
<dbReference type="InterPro" id="IPR056884">
    <property type="entry name" value="NPHP3-like_N"/>
</dbReference>